<comment type="caution">
    <text evidence="1">The sequence shown here is derived from an EMBL/GenBank/DDBJ whole genome shotgun (WGS) entry which is preliminary data.</text>
</comment>
<organism evidence="1 2">
    <name type="scientific">Dyella flagellata</name>
    <dbReference type="NCBI Taxonomy" id="1867833"/>
    <lineage>
        <taxon>Bacteria</taxon>
        <taxon>Pseudomonadati</taxon>
        <taxon>Pseudomonadota</taxon>
        <taxon>Gammaproteobacteria</taxon>
        <taxon>Lysobacterales</taxon>
        <taxon>Rhodanobacteraceae</taxon>
        <taxon>Dyella</taxon>
    </lineage>
</organism>
<name>A0ABQ5XB59_9GAMM</name>
<evidence type="ECO:0008006" key="3">
    <source>
        <dbReference type="Google" id="ProtNLM"/>
    </source>
</evidence>
<dbReference type="EMBL" id="BSOA01000014">
    <property type="protein sequence ID" value="GLQ88157.1"/>
    <property type="molecule type" value="Genomic_DNA"/>
</dbReference>
<accession>A0ABQ5XB59</accession>
<protein>
    <recommendedName>
        <fullName evidence="3">DUF4397 domain-containing protein</fullName>
    </recommendedName>
</protein>
<sequence>MLKPQFAISIIAIDGDTSKRAFPLGEFRDTDTTIYLEPGRHRLALRYRTAVSFGLSTVNMDVALVAGHRYLVLASTQGSRWWGRRTWRPELEDMTDHPGLWCVDYPLRECEGHSFPQEKEAAVSPAPVLRGDISPPPESTLAKKADNVDMLNAAQRASTAIGCGSVQEINGATFEAQCQEYAVAIECGDNYVCRPTHVIKQ</sequence>
<reference evidence="2" key="1">
    <citation type="journal article" date="2019" name="Int. J. Syst. Evol. Microbiol.">
        <title>The Global Catalogue of Microorganisms (GCM) 10K type strain sequencing project: providing services to taxonomists for standard genome sequencing and annotation.</title>
        <authorList>
            <consortium name="The Broad Institute Genomics Platform"/>
            <consortium name="The Broad Institute Genome Sequencing Center for Infectious Disease"/>
            <person name="Wu L."/>
            <person name="Ma J."/>
        </authorList>
    </citation>
    <scope>NUCLEOTIDE SEQUENCE [LARGE SCALE GENOMIC DNA]</scope>
    <source>
        <strain evidence="2">NBRC 111981</strain>
    </source>
</reference>
<dbReference type="Proteomes" id="UP001156627">
    <property type="component" value="Unassembled WGS sequence"/>
</dbReference>
<gene>
    <name evidence="1" type="ORF">GCM10007898_17260</name>
</gene>
<proteinExistence type="predicted"/>
<evidence type="ECO:0000313" key="1">
    <source>
        <dbReference type="EMBL" id="GLQ88157.1"/>
    </source>
</evidence>
<evidence type="ECO:0000313" key="2">
    <source>
        <dbReference type="Proteomes" id="UP001156627"/>
    </source>
</evidence>
<keyword evidence="2" id="KW-1185">Reference proteome</keyword>